<evidence type="ECO:0000313" key="3">
    <source>
        <dbReference type="Proteomes" id="UP001177080"/>
    </source>
</evidence>
<evidence type="ECO:0000256" key="1">
    <source>
        <dbReference type="SAM" id="Phobius"/>
    </source>
</evidence>
<keyword evidence="3" id="KW-1185">Reference proteome</keyword>
<dbReference type="RefSeq" id="WP_244760172.1">
    <property type="nucleotide sequence ID" value="NZ_JALJCJ010000002.1"/>
</dbReference>
<reference evidence="2" key="1">
    <citation type="submission" date="2022-04" db="EMBL/GenBank/DDBJ databases">
        <title>Shinella lacus sp. nov., a novel member of the genus Shinella from water.</title>
        <authorList>
            <person name="Deng Y."/>
        </authorList>
    </citation>
    <scope>NUCLEOTIDE SEQUENCE</scope>
    <source>
        <strain evidence="2">JCM 31239</strain>
    </source>
</reference>
<comment type="caution">
    <text evidence="2">The sequence shown here is derived from an EMBL/GenBank/DDBJ whole genome shotgun (WGS) entry which is preliminary data.</text>
</comment>
<keyword evidence="1" id="KW-1133">Transmembrane helix</keyword>
<dbReference type="EMBL" id="WHSC02000006">
    <property type="protein sequence ID" value="MDO6122480.1"/>
    <property type="molecule type" value="Genomic_DNA"/>
</dbReference>
<gene>
    <name evidence="2" type="ORF">GB928_014905</name>
</gene>
<accession>A0ABT8XGY3</accession>
<keyword evidence="1" id="KW-0812">Transmembrane</keyword>
<organism evidence="2 3">
    <name type="scientific">Shinella curvata</name>
    <dbReference type="NCBI Taxonomy" id="1817964"/>
    <lineage>
        <taxon>Bacteria</taxon>
        <taxon>Pseudomonadati</taxon>
        <taxon>Pseudomonadota</taxon>
        <taxon>Alphaproteobacteria</taxon>
        <taxon>Hyphomicrobiales</taxon>
        <taxon>Rhizobiaceae</taxon>
        <taxon>Shinella</taxon>
    </lineage>
</organism>
<feature type="transmembrane region" description="Helical" evidence="1">
    <location>
        <begin position="20"/>
        <end position="39"/>
    </location>
</feature>
<proteinExistence type="predicted"/>
<evidence type="ECO:0000313" key="2">
    <source>
        <dbReference type="EMBL" id="MDO6122480.1"/>
    </source>
</evidence>
<keyword evidence="1" id="KW-0472">Membrane</keyword>
<name>A0ABT8XGY3_9HYPH</name>
<feature type="transmembrane region" description="Helical" evidence="1">
    <location>
        <begin position="60"/>
        <end position="78"/>
    </location>
</feature>
<protein>
    <submittedName>
        <fullName evidence="2">Uncharacterized protein</fullName>
    </submittedName>
</protein>
<sequence length="160" mass="18274">MIVLEEGTWSVLSCGSRMVMIPLFKLTGFILLGILFAFLHWLRNWIRGKEQPNYRWIKSPLAIVLGTSLFIGIGWAIAASPSITRFATDGSILIETGCQMTETYSKRIPLAEANITYRHTKSRRGKNTYSLIVNNKEHTVTLDLTRQQDYSALARLRRNR</sequence>
<dbReference type="Proteomes" id="UP001177080">
    <property type="component" value="Unassembled WGS sequence"/>
</dbReference>